<keyword evidence="2" id="KW-0690">Ribosome biogenesis</keyword>
<dbReference type="Pfam" id="PF04900">
    <property type="entry name" value="Fcf1"/>
    <property type="match status" value="1"/>
</dbReference>
<evidence type="ECO:0000313" key="9">
    <source>
        <dbReference type="EMBL" id="KAL2537437.1"/>
    </source>
</evidence>
<feature type="compositionally biased region" description="Basic residues" evidence="7">
    <location>
        <begin position="294"/>
        <end position="305"/>
    </location>
</feature>
<keyword evidence="3" id="KW-0698">rRNA processing</keyword>
<evidence type="ECO:0000256" key="1">
    <source>
        <dbReference type="ARBA" id="ARBA00004604"/>
    </source>
</evidence>
<name>A0ABD1VJC4_9LAMI</name>
<comment type="caution">
    <text evidence="9">The sequence shown here is derived from an EMBL/GenBank/DDBJ whole genome shotgun (WGS) entry which is preliminary data.</text>
</comment>
<accession>A0ABD1VJC4</accession>
<dbReference type="PANTHER" id="PTHR12416">
    <property type="entry name" value="RRNA-PROCESSING PROTEIN UTP23 HOMOLOG"/>
    <property type="match status" value="1"/>
</dbReference>
<dbReference type="SUPFAM" id="SSF88723">
    <property type="entry name" value="PIN domain-like"/>
    <property type="match status" value="1"/>
</dbReference>
<dbReference type="Pfam" id="PF24779">
    <property type="entry name" value="UTP23_sensor"/>
    <property type="match status" value="1"/>
</dbReference>
<evidence type="ECO:0000256" key="4">
    <source>
        <dbReference type="ARBA" id="ARBA00023242"/>
    </source>
</evidence>
<dbReference type="FunFam" id="3.40.50.1010:FF:000006">
    <property type="entry name" value="rRNA-processing protein UTP23 homolog"/>
    <property type="match status" value="1"/>
</dbReference>
<feature type="compositionally biased region" description="Basic and acidic residues" evidence="7">
    <location>
        <begin position="281"/>
        <end position="292"/>
    </location>
</feature>
<dbReference type="EMBL" id="JBFOLJ010000005">
    <property type="protein sequence ID" value="KAL2537437.1"/>
    <property type="molecule type" value="Genomic_DNA"/>
</dbReference>
<comment type="function">
    <text evidence="5">Involved in rRNA-processing and ribosome biogenesis.</text>
</comment>
<evidence type="ECO:0000256" key="2">
    <source>
        <dbReference type="ARBA" id="ARBA00022517"/>
    </source>
</evidence>
<organism evidence="9 10">
    <name type="scientific">Forsythia ovata</name>
    <dbReference type="NCBI Taxonomy" id="205694"/>
    <lineage>
        <taxon>Eukaryota</taxon>
        <taxon>Viridiplantae</taxon>
        <taxon>Streptophyta</taxon>
        <taxon>Embryophyta</taxon>
        <taxon>Tracheophyta</taxon>
        <taxon>Spermatophyta</taxon>
        <taxon>Magnoliopsida</taxon>
        <taxon>eudicotyledons</taxon>
        <taxon>Gunneridae</taxon>
        <taxon>Pentapetalae</taxon>
        <taxon>asterids</taxon>
        <taxon>lamiids</taxon>
        <taxon>Lamiales</taxon>
        <taxon>Oleaceae</taxon>
        <taxon>Forsythieae</taxon>
        <taxon>Forsythia</taxon>
    </lineage>
</organism>
<dbReference type="InterPro" id="IPR029060">
    <property type="entry name" value="PIN-like_dom_sf"/>
</dbReference>
<dbReference type="AlphaFoldDB" id="A0ABD1VJC4"/>
<keyword evidence="4" id="KW-0539">Nucleus</keyword>
<dbReference type="CDD" id="cd08553">
    <property type="entry name" value="PIN_Fcf1-like"/>
    <property type="match status" value="1"/>
</dbReference>
<feature type="domain" description="UTP23 sensor motif region" evidence="8">
    <location>
        <begin position="254"/>
        <end position="271"/>
    </location>
</feature>
<proteinExistence type="inferred from homology"/>
<protein>
    <submittedName>
        <fullName evidence="9">PIN domain-like family protein</fullName>
    </submittedName>
</protein>
<dbReference type="Proteomes" id="UP001604277">
    <property type="component" value="Unassembled WGS sequence"/>
</dbReference>
<evidence type="ECO:0000256" key="7">
    <source>
        <dbReference type="SAM" id="MobiDB-lite"/>
    </source>
</evidence>
<dbReference type="GO" id="GO:0005730">
    <property type="term" value="C:nucleolus"/>
    <property type="evidence" value="ECO:0007669"/>
    <property type="project" value="UniProtKB-SubCell"/>
</dbReference>
<evidence type="ECO:0000256" key="3">
    <source>
        <dbReference type="ARBA" id="ARBA00022552"/>
    </source>
</evidence>
<dbReference type="InterPro" id="IPR057776">
    <property type="entry name" value="UTP23_sensor"/>
</dbReference>
<evidence type="ECO:0000256" key="6">
    <source>
        <dbReference type="ARBA" id="ARBA00038503"/>
    </source>
</evidence>
<comment type="similarity">
    <text evidence="6">Belongs to the UTP23/FCF1 family. UTP23 subfamily.</text>
</comment>
<sequence>MIVLKPPICYHNGQLSRIHSLSRMPLPPFRQAHLTFLADYVYFSKNMRVKRQKRNRRAVRFYSACFGFREPFKVICDGTFVHHLLVNRLTPADTALVNTLGATVKIFTTRCVLAELKSLGDSYSESLNAARSLITARCEHEKRKSALACITEVIGENNPEHIIVATQDTELRKKFQEPSAFQHQFAKTAEEQRSHMTKLDYKMLSLTKKNSVAIEEAIDSSDANEGKEDHILEMQALKTSIKRKRSDVKDIVQFKRKITKGSNPLSCKKKKIRGTINASLGKERQNVDDNTRNRSQKRKRSRKRKNAEAIV</sequence>
<dbReference type="GO" id="GO:0006364">
    <property type="term" value="P:rRNA processing"/>
    <property type="evidence" value="ECO:0007669"/>
    <property type="project" value="UniProtKB-KW"/>
</dbReference>
<feature type="region of interest" description="Disordered" evidence="7">
    <location>
        <begin position="275"/>
        <end position="311"/>
    </location>
</feature>
<evidence type="ECO:0000256" key="5">
    <source>
        <dbReference type="ARBA" id="ARBA00037300"/>
    </source>
</evidence>
<evidence type="ECO:0000313" key="10">
    <source>
        <dbReference type="Proteomes" id="UP001604277"/>
    </source>
</evidence>
<reference evidence="10" key="1">
    <citation type="submission" date="2024-07" db="EMBL/GenBank/DDBJ databases">
        <title>Two chromosome-level genome assemblies of Korean endemic species Abeliophyllum distichum and Forsythia ovata (Oleaceae).</title>
        <authorList>
            <person name="Jang H."/>
        </authorList>
    </citation>
    <scope>NUCLEOTIDE SEQUENCE [LARGE SCALE GENOMIC DNA]</scope>
</reference>
<keyword evidence="10" id="KW-1185">Reference proteome</keyword>
<dbReference type="InterPro" id="IPR006984">
    <property type="entry name" value="Fcf1/UTP23"/>
</dbReference>
<dbReference type="Gene3D" id="3.40.50.1010">
    <property type="entry name" value="5'-nuclease"/>
    <property type="match status" value="1"/>
</dbReference>
<evidence type="ECO:0000259" key="8">
    <source>
        <dbReference type="Pfam" id="PF24779"/>
    </source>
</evidence>
<comment type="subcellular location">
    <subcellularLocation>
        <location evidence="1">Nucleus</location>
        <location evidence="1">Nucleolus</location>
    </subcellularLocation>
</comment>
<gene>
    <name evidence="9" type="ORF">Fot_18828</name>
</gene>